<feature type="transmembrane region" description="Helical" evidence="11">
    <location>
        <begin position="419"/>
        <end position="437"/>
    </location>
</feature>
<dbReference type="InterPro" id="IPR000276">
    <property type="entry name" value="GPCR_Rhodpsn"/>
</dbReference>
<evidence type="ECO:0000256" key="11">
    <source>
        <dbReference type="SAM" id="Phobius"/>
    </source>
</evidence>
<dbReference type="EnsemblMetazoa" id="XM_030991317">
    <property type="protein sequence ID" value="XP_030847177"/>
    <property type="gene ID" value="LOC756725"/>
</dbReference>
<dbReference type="InParanoid" id="A0A7M7P828"/>
<dbReference type="PANTHER" id="PTHR24248:SF174">
    <property type="entry name" value="TYRAMINE_OCTOPAMINE RECEPTOR"/>
    <property type="match status" value="1"/>
</dbReference>
<evidence type="ECO:0000256" key="6">
    <source>
        <dbReference type="ARBA" id="ARBA00023136"/>
    </source>
</evidence>
<keyword evidence="14" id="KW-1185">Reference proteome</keyword>
<feature type="transmembrane region" description="Helical" evidence="11">
    <location>
        <begin position="94"/>
        <end position="113"/>
    </location>
</feature>
<dbReference type="KEGG" id="spu:756725"/>
<feature type="domain" description="G-protein coupled receptors family 1 profile" evidence="12">
    <location>
        <begin position="74"/>
        <end position="442"/>
    </location>
</feature>
<dbReference type="CDD" id="cd14967">
    <property type="entry name" value="7tmA_amine_R-like"/>
    <property type="match status" value="1"/>
</dbReference>
<dbReference type="InterPro" id="IPR017452">
    <property type="entry name" value="GPCR_Rhodpsn_7TM"/>
</dbReference>
<evidence type="ECO:0000256" key="9">
    <source>
        <dbReference type="ARBA" id="ARBA00023224"/>
    </source>
</evidence>
<keyword evidence="4 11" id="KW-1133">Transmembrane helix</keyword>
<evidence type="ECO:0000256" key="3">
    <source>
        <dbReference type="ARBA" id="ARBA00022692"/>
    </source>
</evidence>
<dbReference type="GO" id="GO:0030594">
    <property type="term" value="F:neurotransmitter receptor activity"/>
    <property type="evidence" value="ECO:0000318"/>
    <property type="project" value="GO_Central"/>
</dbReference>
<evidence type="ECO:0000256" key="4">
    <source>
        <dbReference type="ARBA" id="ARBA00022989"/>
    </source>
</evidence>
<feature type="transmembrane region" description="Helical" evidence="11">
    <location>
        <begin position="175"/>
        <end position="195"/>
    </location>
</feature>
<keyword evidence="3 10" id="KW-0812">Transmembrane</keyword>
<organism evidence="13 14">
    <name type="scientific">Strongylocentrotus purpuratus</name>
    <name type="common">Purple sea urchin</name>
    <dbReference type="NCBI Taxonomy" id="7668"/>
    <lineage>
        <taxon>Eukaryota</taxon>
        <taxon>Metazoa</taxon>
        <taxon>Echinodermata</taxon>
        <taxon>Eleutherozoa</taxon>
        <taxon>Echinozoa</taxon>
        <taxon>Echinoidea</taxon>
        <taxon>Euechinoidea</taxon>
        <taxon>Echinacea</taxon>
        <taxon>Camarodonta</taxon>
        <taxon>Echinidea</taxon>
        <taxon>Strongylocentrotidae</taxon>
        <taxon>Strongylocentrotus</taxon>
    </lineage>
</organism>
<dbReference type="Pfam" id="PF00001">
    <property type="entry name" value="7tm_1"/>
    <property type="match status" value="1"/>
</dbReference>
<evidence type="ECO:0000313" key="14">
    <source>
        <dbReference type="Proteomes" id="UP000007110"/>
    </source>
</evidence>
<feature type="transmembrane region" description="Helical" evidence="11">
    <location>
        <begin position="133"/>
        <end position="154"/>
    </location>
</feature>
<dbReference type="PROSITE" id="PS50262">
    <property type="entry name" value="G_PROTEIN_RECEP_F1_2"/>
    <property type="match status" value="1"/>
</dbReference>
<dbReference type="AlphaFoldDB" id="A0A7M7P828"/>
<dbReference type="OrthoDB" id="5951059at2759"/>
<evidence type="ECO:0000256" key="5">
    <source>
        <dbReference type="ARBA" id="ARBA00023040"/>
    </source>
</evidence>
<keyword evidence="6 11" id="KW-0472">Membrane</keyword>
<keyword evidence="7 10" id="KW-0675">Receptor</keyword>
<protein>
    <recommendedName>
        <fullName evidence="12">G-protein coupled receptors family 1 profile domain-containing protein</fullName>
    </recommendedName>
</protein>
<feature type="transmembrane region" description="Helical" evidence="11">
    <location>
        <begin position="215"/>
        <end position="236"/>
    </location>
</feature>
<evidence type="ECO:0000256" key="8">
    <source>
        <dbReference type="ARBA" id="ARBA00023180"/>
    </source>
</evidence>
<dbReference type="GO" id="GO:0005886">
    <property type="term" value="C:plasma membrane"/>
    <property type="evidence" value="ECO:0000318"/>
    <property type="project" value="GO_Central"/>
</dbReference>
<evidence type="ECO:0000256" key="7">
    <source>
        <dbReference type="ARBA" id="ARBA00023170"/>
    </source>
</evidence>
<evidence type="ECO:0000256" key="2">
    <source>
        <dbReference type="ARBA" id="ARBA00022475"/>
    </source>
</evidence>
<evidence type="ECO:0000256" key="1">
    <source>
        <dbReference type="ARBA" id="ARBA00004651"/>
    </source>
</evidence>
<evidence type="ECO:0000256" key="10">
    <source>
        <dbReference type="RuleBase" id="RU000688"/>
    </source>
</evidence>
<feature type="transmembrane region" description="Helical" evidence="11">
    <location>
        <begin position="61"/>
        <end position="82"/>
    </location>
</feature>
<comment type="similarity">
    <text evidence="10">Belongs to the G-protein coupled receptor 1 family.</text>
</comment>
<dbReference type="GO" id="GO:0051378">
    <property type="term" value="F:serotonin binding"/>
    <property type="evidence" value="ECO:0000318"/>
    <property type="project" value="GO_Central"/>
</dbReference>
<keyword evidence="2" id="KW-1003">Cell membrane</keyword>
<name>A0A7M7P828_STRPU</name>
<dbReference type="GO" id="GO:0007198">
    <property type="term" value="P:adenylate cyclase-inhibiting serotonin receptor signaling pathway"/>
    <property type="evidence" value="ECO:0000318"/>
    <property type="project" value="GO_Central"/>
</dbReference>
<evidence type="ECO:0000313" key="13">
    <source>
        <dbReference type="EnsemblMetazoa" id="XP_030847177"/>
    </source>
</evidence>
<dbReference type="PROSITE" id="PS00237">
    <property type="entry name" value="G_PROTEIN_RECEP_F1_1"/>
    <property type="match status" value="1"/>
</dbReference>
<sequence>MAMDSPTLLAVTNKPGLAVSYTEALWSDMSDITLDITTARSDNDTGSEWTSLDTAEQIFEGAILCLMIALTTLGNSLVVLAVCLEKKLRTFENFFFASLAIADLSIAMLVLPLSVRVELSGGKWDLGPRVCDLFIFTDVACCTASILHLCTIGINRCRSITSPLHYVRKQTFRRAAVMIVLVWITSFLIACPPLIGWPHSRNRSAQLCEYDVDKLYVVYSSCGSFFIPLLVMVIVYTRIYQVSRRGAEFRRNSAPQLNDHHQQNQQKINNQSLYQTRTHYDQVHSCPPSRRRPDLYRMEHNSRCTGRANSTVAASAEVACTGYSKPEDVQVTKPVLRRVRTSIFTFHPQGRCDNKKRFTEVKTVKTLAMQARRRLMTMVGALTQGAHRFPGSDLMKSIFVIAIRTSVEWRRHPEQQQHLRHHVVTNIVIIIVVVLSSPPPLL</sequence>
<dbReference type="GeneID" id="756725"/>
<dbReference type="SUPFAM" id="SSF81321">
    <property type="entry name" value="Family A G protein-coupled receptor-like"/>
    <property type="match status" value="1"/>
</dbReference>
<dbReference type="RefSeq" id="XP_030847177.1">
    <property type="nucleotide sequence ID" value="XM_030991317.1"/>
</dbReference>
<dbReference type="GO" id="GO:0007268">
    <property type="term" value="P:chemical synaptic transmission"/>
    <property type="evidence" value="ECO:0000318"/>
    <property type="project" value="GO_Central"/>
</dbReference>
<dbReference type="Proteomes" id="UP000007110">
    <property type="component" value="Unassembled WGS sequence"/>
</dbReference>
<dbReference type="GO" id="GO:0030425">
    <property type="term" value="C:dendrite"/>
    <property type="evidence" value="ECO:0000318"/>
    <property type="project" value="GO_Central"/>
</dbReference>
<keyword evidence="8" id="KW-0325">Glycoprotein</keyword>
<reference evidence="13" key="2">
    <citation type="submission" date="2021-01" db="UniProtKB">
        <authorList>
            <consortium name="EnsemblMetazoa"/>
        </authorList>
    </citation>
    <scope>IDENTIFICATION</scope>
</reference>
<dbReference type="OMA" id="RCSARVN"/>
<dbReference type="PANTHER" id="PTHR24248">
    <property type="entry name" value="ADRENERGIC RECEPTOR-RELATED G-PROTEIN COUPLED RECEPTOR"/>
    <property type="match status" value="1"/>
</dbReference>
<keyword evidence="9 10" id="KW-0807">Transducer</keyword>
<evidence type="ECO:0000259" key="12">
    <source>
        <dbReference type="PROSITE" id="PS50262"/>
    </source>
</evidence>
<dbReference type="GO" id="GO:0007187">
    <property type="term" value="P:G protein-coupled receptor signaling pathway, coupled to cyclic nucleotide second messenger"/>
    <property type="evidence" value="ECO:0000318"/>
    <property type="project" value="GO_Central"/>
</dbReference>
<dbReference type="Gene3D" id="1.20.1070.10">
    <property type="entry name" value="Rhodopsin 7-helix transmembrane proteins"/>
    <property type="match status" value="1"/>
</dbReference>
<dbReference type="GO" id="GO:0045202">
    <property type="term" value="C:synapse"/>
    <property type="evidence" value="ECO:0007669"/>
    <property type="project" value="GOC"/>
</dbReference>
<comment type="subcellular location">
    <subcellularLocation>
        <location evidence="1">Cell membrane</location>
        <topology evidence="1">Multi-pass membrane protein</topology>
    </subcellularLocation>
</comment>
<reference evidence="14" key="1">
    <citation type="submission" date="2015-02" db="EMBL/GenBank/DDBJ databases">
        <title>Genome sequencing for Strongylocentrotus purpuratus.</title>
        <authorList>
            <person name="Murali S."/>
            <person name="Liu Y."/>
            <person name="Vee V."/>
            <person name="English A."/>
            <person name="Wang M."/>
            <person name="Skinner E."/>
            <person name="Han Y."/>
            <person name="Muzny D.M."/>
            <person name="Worley K.C."/>
            <person name="Gibbs R.A."/>
        </authorList>
    </citation>
    <scope>NUCLEOTIDE SEQUENCE</scope>
</reference>
<proteinExistence type="inferred from homology"/>
<dbReference type="PRINTS" id="PR00237">
    <property type="entry name" value="GPCRRHODOPSN"/>
</dbReference>
<accession>A0A7M7P828</accession>
<keyword evidence="5 10" id="KW-0297">G-protein coupled receptor</keyword>
<dbReference type="FunFam" id="1.20.1070.10:FF:000896">
    <property type="entry name" value="Protein CBR-SER-2"/>
    <property type="match status" value="1"/>
</dbReference>
<dbReference type="GO" id="GO:0004993">
    <property type="term" value="F:G protein-coupled serotonin receptor activity"/>
    <property type="evidence" value="ECO:0000318"/>
    <property type="project" value="GO_Central"/>
</dbReference>